<feature type="transmembrane region" description="Helical" evidence="1">
    <location>
        <begin position="607"/>
        <end position="630"/>
    </location>
</feature>
<feature type="transmembrane region" description="Helical" evidence="1">
    <location>
        <begin position="325"/>
        <end position="346"/>
    </location>
</feature>
<dbReference type="Gene3D" id="1.20.1640.10">
    <property type="entry name" value="Multidrug efflux transporter AcrB transmembrane domain"/>
    <property type="match status" value="3"/>
</dbReference>
<dbReference type="Gene3D" id="3.30.2090.10">
    <property type="entry name" value="Multidrug efflux transporter AcrB TolC docking domain, DN and DC subdomains"/>
    <property type="match status" value="2"/>
</dbReference>
<keyword evidence="1" id="KW-0472">Membrane</keyword>
<evidence type="ECO:0000313" key="2">
    <source>
        <dbReference type="EMBL" id="MBB5514426.1"/>
    </source>
</evidence>
<keyword evidence="1" id="KW-1133">Transmembrane helix</keyword>
<feature type="transmembrane region" description="Helical" evidence="1">
    <location>
        <begin position="1011"/>
        <end position="1032"/>
    </location>
</feature>
<dbReference type="Pfam" id="PF00873">
    <property type="entry name" value="ACR_tran"/>
    <property type="match status" value="2"/>
</dbReference>
<comment type="caution">
    <text evidence="2">The sequence shown here is derived from an EMBL/GenBank/DDBJ whole genome shotgun (WGS) entry which is preliminary data.</text>
</comment>
<gene>
    <name evidence="2" type="ORF">FHS89_000424</name>
</gene>
<reference evidence="2 3" key="1">
    <citation type="submission" date="2020-08" db="EMBL/GenBank/DDBJ databases">
        <title>Genomic Encyclopedia of Type Strains, Phase IV (KMG-IV): sequencing the most valuable type-strain genomes for metagenomic binning, comparative biology and taxonomic classification.</title>
        <authorList>
            <person name="Goeker M."/>
        </authorList>
    </citation>
    <scope>NUCLEOTIDE SEQUENCE [LARGE SCALE GENOMIC DNA]</scope>
    <source>
        <strain evidence="2 3">DSM 103377</strain>
    </source>
</reference>
<accession>A0A840WXM0</accession>
<feature type="transmembrane region" description="Helical" evidence="1">
    <location>
        <begin position="353"/>
        <end position="373"/>
    </location>
</feature>
<feature type="transmembrane region" description="Helical" evidence="1">
    <location>
        <begin position="549"/>
        <end position="569"/>
    </location>
</feature>
<sequence length="1208" mass="128924">MRGMLAYFVRHRTAANLILVIMIALGLAAATQLRAQFFPDVVVENVRVSVAWDGAGPDDMDRGVVSVLEPAVAAVEGVEGTLSTSREGSASIRIDFEPGWDMARAAGDVETAVGQVLNSLPDGADDPVITRGAWRDRVTEVVISGPVGVEQLSSYGDEFLARLFREGVTRTSMSGVEGRSILVTATEASLIRHDVTLRQIANAIGAGAETRPAGDVGSGARLRTGVEKRTAEEIAAIVVRSDAQGRTLTVGEVAEVREEGITRNRAYFRGDFPAVQINVDRSAAGDAIGIQNTVEQIATEMEATLPEGVTIELIRTRAEAISDRLNILLSNGLMGLALVVGLLFLFLSARTAFWVAAGIPVAMLATLALMFAFGLTLNMISLFALLICLGIVVDDAIVVGEHADYRHRELGESPVLAATNAAERMSLPVVSATITTVIAFAGLAVISGRFGQLIADIPFTVSVVLLASLIECFLILPAHMRHALEAQERAARGHVLSLFAGLALIPVAIGLAVAGLAGLQPRFEGDWALIGEAWEVFPMLTVGYAFPGWSLPLGATLVSALGLLVLVILSGRVRATLAGPWYDAPSRVVNRGFEALRRRVFRPFIALVIRARYPVLALSFVALAGAISLFQQGDVTWRFFNNPEENSVSGNIAMLPGTPREETRAMVRELDRATNAVGARFAQETGVNPIVFVMTQVGGTTGRGLSGADQKEPDELGSITIELLDADLRPMSSRDVVSAIQDEVRRAPNLETFSFRRWGGGPGGDNLDVKFYGSDIGTLKAASQALISRMGQFGEVSGLEDTLPYDKSELALELTPRGAALGFTIDGVGTTLRDRLAGIEAARFPEGTRNATVTVRLDPTELTADFLDKTHVTGPDGAFVRLSEVVSVRESLGFASIRREDGLRVVTVTGEISEDDPARADEISTLMRSEILPDIASRYGVEYVEGGLAQQERDFLSEAMIGFALCLLGIYLTLAWIFSSWLRPIVVMAIIPFGLVGTIWGHYIWDVPLSMFTVVGLIGMTGIIINDSIVLITRMDERAKGRAIVPAVIDAVSDRLRAVLLTTLTTVLGLAPLLYETSQQAQFLKPTVITLVYGLGFGMVLVLVIVPSLVIVQRDVGLALRGLRRMGRGTHVPARARWIMGLTGVGMVAVIAATVGAYGLTGAMPFGFGLPGAMGALVAMGLGLIGVFTLAVLMGWISSRSVRRRAPA</sequence>
<dbReference type="PANTHER" id="PTHR32063">
    <property type="match status" value="1"/>
</dbReference>
<protein>
    <submittedName>
        <fullName evidence="2">Multidrug efflux pump subunit AcrB</fullName>
    </submittedName>
</protein>
<feature type="transmembrane region" description="Helical" evidence="1">
    <location>
        <begin position="496"/>
        <end position="519"/>
    </location>
</feature>
<dbReference type="SUPFAM" id="SSF82714">
    <property type="entry name" value="Multidrug efflux transporter AcrB TolC docking domain, DN and DC subdomains"/>
    <property type="match status" value="1"/>
</dbReference>
<organism evidence="2 3">
    <name type="scientific">Rubricella aquisinus</name>
    <dbReference type="NCBI Taxonomy" id="2028108"/>
    <lineage>
        <taxon>Bacteria</taxon>
        <taxon>Pseudomonadati</taxon>
        <taxon>Pseudomonadota</taxon>
        <taxon>Alphaproteobacteria</taxon>
        <taxon>Rhodobacterales</taxon>
        <taxon>Paracoccaceae</taxon>
        <taxon>Rubricella</taxon>
    </lineage>
</organism>
<evidence type="ECO:0000313" key="3">
    <source>
        <dbReference type="Proteomes" id="UP000553766"/>
    </source>
</evidence>
<dbReference type="Proteomes" id="UP000553766">
    <property type="component" value="Unassembled WGS sequence"/>
</dbReference>
<dbReference type="PANTHER" id="PTHR32063:SF33">
    <property type="entry name" value="RND SUPERFAMILY EFFLUX PUMP PERMEASE COMPONENT"/>
    <property type="match status" value="1"/>
</dbReference>
<feature type="transmembrane region" description="Helical" evidence="1">
    <location>
        <begin position="985"/>
        <end position="1005"/>
    </location>
</feature>
<feature type="transmembrane region" description="Helical" evidence="1">
    <location>
        <begin position="1138"/>
        <end position="1160"/>
    </location>
</feature>
<dbReference type="RefSeq" id="WP_184007969.1">
    <property type="nucleotide sequence ID" value="NZ_JACIJS010000001.1"/>
</dbReference>
<dbReference type="Gene3D" id="3.30.70.1440">
    <property type="entry name" value="Multidrug efflux transporter AcrB pore domain"/>
    <property type="match status" value="1"/>
</dbReference>
<dbReference type="SUPFAM" id="SSF82693">
    <property type="entry name" value="Multidrug efflux transporter AcrB pore domain, PN1, PN2, PC1 and PC2 subdomains"/>
    <property type="match status" value="1"/>
</dbReference>
<dbReference type="GO" id="GO:0005886">
    <property type="term" value="C:plasma membrane"/>
    <property type="evidence" value="ECO:0007669"/>
    <property type="project" value="TreeGrafter"/>
</dbReference>
<dbReference type="Gene3D" id="3.30.70.1430">
    <property type="entry name" value="Multidrug efflux transporter AcrB pore domain"/>
    <property type="match status" value="2"/>
</dbReference>
<name>A0A840WXM0_9RHOB</name>
<dbReference type="PRINTS" id="PR00702">
    <property type="entry name" value="ACRIFLAVINRP"/>
</dbReference>
<dbReference type="EMBL" id="JACIJS010000001">
    <property type="protein sequence ID" value="MBB5514426.1"/>
    <property type="molecule type" value="Genomic_DNA"/>
</dbReference>
<dbReference type="InterPro" id="IPR027463">
    <property type="entry name" value="AcrB_DN_DC_subdom"/>
</dbReference>
<proteinExistence type="predicted"/>
<feature type="transmembrane region" description="Helical" evidence="1">
    <location>
        <begin position="379"/>
        <end position="399"/>
    </location>
</feature>
<feature type="transmembrane region" description="Helical" evidence="1">
    <location>
        <begin position="429"/>
        <end position="451"/>
    </location>
</feature>
<feature type="transmembrane region" description="Helical" evidence="1">
    <location>
        <begin position="959"/>
        <end position="978"/>
    </location>
</feature>
<keyword evidence="1" id="KW-0812">Transmembrane</keyword>
<dbReference type="SUPFAM" id="SSF82866">
    <property type="entry name" value="Multidrug efflux transporter AcrB transmembrane domain"/>
    <property type="match status" value="2"/>
</dbReference>
<feature type="transmembrane region" description="Helical" evidence="1">
    <location>
        <begin position="457"/>
        <end position="476"/>
    </location>
</feature>
<dbReference type="InterPro" id="IPR001036">
    <property type="entry name" value="Acrflvin-R"/>
</dbReference>
<feature type="transmembrane region" description="Helical" evidence="1">
    <location>
        <begin position="1058"/>
        <end position="1075"/>
    </location>
</feature>
<dbReference type="Gene3D" id="3.30.70.1320">
    <property type="entry name" value="Multidrug efflux transporter AcrB pore domain like"/>
    <property type="match status" value="1"/>
</dbReference>
<feature type="transmembrane region" description="Helical" evidence="1">
    <location>
        <begin position="1095"/>
        <end position="1117"/>
    </location>
</feature>
<dbReference type="GO" id="GO:0042910">
    <property type="term" value="F:xenobiotic transmembrane transporter activity"/>
    <property type="evidence" value="ECO:0007669"/>
    <property type="project" value="TreeGrafter"/>
</dbReference>
<dbReference type="AlphaFoldDB" id="A0A840WXM0"/>
<keyword evidence="3" id="KW-1185">Reference proteome</keyword>
<evidence type="ECO:0000256" key="1">
    <source>
        <dbReference type="SAM" id="Phobius"/>
    </source>
</evidence>
<feature type="transmembrane region" description="Helical" evidence="1">
    <location>
        <begin position="1172"/>
        <end position="1197"/>
    </location>
</feature>